<feature type="domain" description="PLA2c" evidence="10">
    <location>
        <begin position="13"/>
        <end position="543"/>
    </location>
</feature>
<keyword evidence="5 8" id="KW-0442">Lipid degradation</keyword>
<dbReference type="SUPFAM" id="SSF52151">
    <property type="entry name" value="FabD/lysophospholipase-like"/>
    <property type="match status" value="1"/>
</dbReference>
<dbReference type="PROSITE" id="PS51210">
    <property type="entry name" value="PLA2C"/>
    <property type="match status" value="1"/>
</dbReference>
<feature type="signal peptide" evidence="9">
    <location>
        <begin position="1"/>
        <end position="18"/>
    </location>
</feature>
<organism evidence="11 12">
    <name type="scientific">Roridomyces roridus</name>
    <dbReference type="NCBI Taxonomy" id="1738132"/>
    <lineage>
        <taxon>Eukaryota</taxon>
        <taxon>Fungi</taxon>
        <taxon>Dikarya</taxon>
        <taxon>Basidiomycota</taxon>
        <taxon>Agaricomycotina</taxon>
        <taxon>Agaricomycetes</taxon>
        <taxon>Agaricomycetidae</taxon>
        <taxon>Agaricales</taxon>
        <taxon>Marasmiineae</taxon>
        <taxon>Mycenaceae</taxon>
        <taxon>Roridomyces</taxon>
    </lineage>
</organism>
<comment type="catalytic activity">
    <reaction evidence="9">
        <text>a 1-acyl-sn-glycero-3-phosphocholine + H2O = sn-glycerol 3-phosphocholine + a fatty acid + H(+)</text>
        <dbReference type="Rhea" id="RHEA:15177"/>
        <dbReference type="ChEBI" id="CHEBI:15377"/>
        <dbReference type="ChEBI" id="CHEBI:15378"/>
        <dbReference type="ChEBI" id="CHEBI:16870"/>
        <dbReference type="ChEBI" id="CHEBI:28868"/>
        <dbReference type="ChEBI" id="CHEBI:58168"/>
        <dbReference type="EC" id="3.1.1.5"/>
    </reaction>
</comment>
<evidence type="ECO:0000256" key="1">
    <source>
        <dbReference type="ARBA" id="ARBA00008780"/>
    </source>
</evidence>
<sequence length="543" mass="57962">MRPETSFFLLTLFSTVNAAVGPSLHSADREAQYTAEGREKVLPSAFKTYLNNVKHTSVELPAYSEERLPKVGISVSGGGYQGAWFSHPTECRRFFGAGVLNALDARNASSVEKGTGGLLQRRILVVTSLAQANFPTIQHLIFGDGRAEDYAGWLTDFNLFVASTDPAIQSVYAVEVLQELAVKAEHFPVSVGDVWGRTLARHFTNGMTLATFFANTSHGAGILFSDLIDLPTFVSHQQPLPILAADLDSKHITGTGRSSLDPSLSFPSIARFSNSIFKSFAGQVTSQSSLAFVVEMSCFDPVLGTTNNPVCVTGFDEAMFLSGASSNLWNEFNGTVGPRCFSSSSMILMPSLTPPAHRLDTCNFPNAFHGVVPETFADSGETILALCDGGEDGEVSPLQPMLVKDRKIDVIIEIDVNSDGVTGENYAGGSSLVATGERMKIFQSGLAAFPRVPSNASTFATEGLNTGPTFFGCRPSANETGPLLLSSAPLTNSSTGQMVYGEVELQGILQQTFVVATQEWGACLACAVDRARAREGARRSGVC</sequence>
<keyword evidence="6 8" id="KW-0443">Lipid metabolism</keyword>
<keyword evidence="4 8" id="KW-0378">Hydrolase</keyword>
<dbReference type="Pfam" id="PF01735">
    <property type="entry name" value="PLA2_B"/>
    <property type="match status" value="1"/>
</dbReference>
<comment type="caution">
    <text evidence="11">The sequence shown here is derived from an EMBL/GenBank/DDBJ whole genome shotgun (WGS) entry which is preliminary data.</text>
</comment>
<evidence type="ECO:0000256" key="4">
    <source>
        <dbReference type="ARBA" id="ARBA00022801"/>
    </source>
</evidence>
<dbReference type="GO" id="GO:0004623">
    <property type="term" value="F:phospholipase A2 activity"/>
    <property type="evidence" value="ECO:0007669"/>
    <property type="project" value="TreeGrafter"/>
</dbReference>
<dbReference type="Gene3D" id="3.40.1090.10">
    <property type="entry name" value="Cytosolic phospholipase A2 catalytic domain"/>
    <property type="match status" value="1"/>
</dbReference>
<accession>A0AAD7C1B7</accession>
<keyword evidence="3 9" id="KW-0732">Signal</keyword>
<evidence type="ECO:0000256" key="5">
    <source>
        <dbReference type="ARBA" id="ARBA00022963"/>
    </source>
</evidence>
<dbReference type="EC" id="3.1.1.5" evidence="2 9"/>
<keyword evidence="7" id="KW-0325">Glycoprotein</keyword>
<evidence type="ECO:0000256" key="2">
    <source>
        <dbReference type="ARBA" id="ARBA00013274"/>
    </source>
</evidence>
<feature type="chain" id="PRO_5041770230" description="Lysophospholipase" evidence="9">
    <location>
        <begin position="19"/>
        <end position="543"/>
    </location>
</feature>
<evidence type="ECO:0000313" key="12">
    <source>
        <dbReference type="Proteomes" id="UP001221142"/>
    </source>
</evidence>
<dbReference type="GO" id="GO:0046475">
    <property type="term" value="P:glycerophospholipid catabolic process"/>
    <property type="evidence" value="ECO:0007669"/>
    <property type="project" value="TreeGrafter"/>
</dbReference>
<gene>
    <name evidence="11" type="ORF">FB45DRAFT_977320</name>
</gene>
<evidence type="ECO:0000256" key="8">
    <source>
        <dbReference type="PROSITE-ProRule" id="PRU00555"/>
    </source>
</evidence>
<keyword evidence="12" id="KW-1185">Reference proteome</keyword>
<evidence type="ECO:0000256" key="7">
    <source>
        <dbReference type="ARBA" id="ARBA00023180"/>
    </source>
</evidence>
<dbReference type="PANTHER" id="PTHR10728">
    <property type="entry name" value="CYTOSOLIC PHOSPHOLIPASE A2"/>
    <property type="match status" value="1"/>
</dbReference>
<dbReference type="Proteomes" id="UP001221142">
    <property type="component" value="Unassembled WGS sequence"/>
</dbReference>
<dbReference type="SMART" id="SM00022">
    <property type="entry name" value="PLAc"/>
    <property type="match status" value="1"/>
</dbReference>
<dbReference type="InterPro" id="IPR016035">
    <property type="entry name" value="Acyl_Trfase/lysoPLipase"/>
</dbReference>
<protein>
    <recommendedName>
        <fullName evidence="2 9">Lysophospholipase</fullName>
        <ecNumber evidence="2 9">3.1.1.5</ecNumber>
    </recommendedName>
</protein>
<dbReference type="InterPro" id="IPR002642">
    <property type="entry name" value="LysoPLipase_cat_dom"/>
</dbReference>
<dbReference type="EMBL" id="JARKIF010000006">
    <property type="protein sequence ID" value="KAJ7636505.1"/>
    <property type="molecule type" value="Genomic_DNA"/>
</dbReference>
<reference evidence="11" key="1">
    <citation type="submission" date="2023-03" db="EMBL/GenBank/DDBJ databases">
        <title>Massive genome expansion in bonnet fungi (Mycena s.s.) driven by repeated elements and novel gene families across ecological guilds.</title>
        <authorList>
            <consortium name="Lawrence Berkeley National Laboratory"/>
            <person name="Harder C.B."/>
            <person name="Miyauchi S."/>
            <person name="Viragh M."/>
            <person name="Kuo A."/>
            <person name="Thoen E."/>
            <person name="Andreopoulos B."/>
            <person name="Lu D."/>
            <person name="Skrede I."/>
            <person name="Drula E."/>
            <person name="Henrissat B."/>
            <person name="Morin E."/>
            <person name="Kohler A."/>
            <person name="Barry K."/>
            <person name="LaButti K."/>
            <person name="Morin E."/>
            <person name="Salamov A."/>
            <person name="Lipzen A."/>
            <person name="Mereny Z."/>
            <person name="Hegedus B."/>
            <person name="Baldrian P."/>
            <person name="Stursova M."/>
            <person name="Weitz H."/>
            <person name="Taylor A."/>
            <person name="Grigoriev I.V."/>
            <person name="Nagy L.G."/>
            <person name="Martin F."/>
            <person name="Kauserud H."/>
        </authorList>
    </citation>
    <scope>NUCLEOTIDE SEQUENCE</scope>
    <source>
        <strain evidence="11">9284</strain>
    </source>
</reference>
<evidence type="ECO:0000313" key="11">
    <source>
        <dbReference type="EMBL" id="KAJ7636505.1"/>
    </source>
</evidence>
<comment type="similarity">
    <text evidence="1 9">Belongs to the lysophospholipase family.</text>
</comment>
<dbReference type="PANTHER" id="PTHR10728:SF33">
    <property type="entry name" value="LYSOPHOSPHOLIPASE 1-RELATED"/>
    <property type="match status" value="1"/>
</dbReference>
<evidence type="ECO:0000256" key="6">
    <source>
        <dbReference type="ARBA" id="ARBA00023098"/>
    </source>
</evidence>
<evidence type="ECO:0000256" key="3">
    <source>
        <dbReference type="ARBA" id="ARBA00022729"/>
    </source>
</evidence>
<evidence type="ECO:0000259" key="10">
    <source>
        <dbReference type="PROSITE" id="PS51210"/>
    </source>
</evidence>
<dbReference type="AlphaFoldDB" id="A0AAD7C1B7"/>
<dbReference type="GO" id="GO:0005829">
    <property type="term" value="C:cytosol"/>
    <property type="evidence" value="ECO:0007669"/>
    <property type="project" value="TreeGrafter"/>
</dbReference>
<name>A0AAD7C1B7_9AGAR</name>
<proteinExistence type="inferred from homology"/>
<evidence type="ECO:0000256" key="9">
    <source>
        <dbReference type="RuleBase" id="RU362103"/>
    </source>
</evidence>
<dbReference type="GO" id="GO:0004622">
    <property type="term" value="F:phosphatidylcholine lysophospholipase activity"/>
    <property type="evidence" value="ECO:0007669"/>
    <property type="project" value="UniProtKB-EC"/>
</dbReference>